<protein>
    <submittedName>
        <fullName evidence="2">Uncharacterized protein</fullName>
    </submittedName>
</protein>
<dbReference type="AlphaFoldDB" id="A0A0F8YU12"/>
<comment type="caution">
    <text evidence="2">The sequence shown here is derived from an EMBL/GenBank/DDBJ whole genome shotgun (WGS) entry which is preliminary data.</text>
</comment>
<evidence type="ECO:0000313" key="2">
    <source>
        <dbReference type="EMBL" id="KKK57589.1"/>
    </source>
</evidence>
<accession>A0A0F8YU12</accession>
<feature type="region of interest" description="Disordered" evidence="1">
    <location>
        <begin position="1"/>
        <end position="36"/>
    </location>
</feature>
<reference evidence="2" key="1">
    <citation type="journal article" date="2015" name="Nature">
        <title>Complex archaea that bridge the gap between prokaryotes and eukaryotes.</title>
        <authorList>
            <person name="Spang A."/>
            <person name="Saw J.H."/>
            <person name="Jorgensen S.L."/>
            <person name="Zaremba-Niedzwiedzka K."/>
            <person name="Martijn J."/>
            <person name="Lind A.E."/>
            <person name="van Eijk R."/>
            <person name="Schleper C."/>
            <person name="Guy L."/>
            <person name="Ettema T.J."/>
        </authorList>
    </citation>
    <scope>NUCLEOTIDE SEQUENCE</scope>
</reference>
<organism evidence="2">
    <name type="scientific">marine sediment metagenome</name>
    <dbReference type="NCBI Taxonomy" id="412755"/>
    <lineage>
        <taxon>unclassified sequences</taxon>
        <taxon>metagenomes</taxon>
        <taxon>ecological metagenomes</taxon>
    </lineage>
</organism>
<dbReference type="EMBL" id="LAZR01064403">
    <property type="protein sequence ID" value="KKK57589.1"/>
    <property type="molecule type" value="Genomic_DNA"/>
</dbReference>
<name>A0A0F8YU12_9ZZZZ</name>
<proteinExistence type="predicted"/>
<evidence type="ECO:0000256" key="1">
    <source>
        <dbReference type="SAM" id="MobiDB-lite"/>
    </source>
</evidence>
<sequence length="59" mass="6852">MSDKGIQNPNVKSVSAWTPIDDRHKKRKLKKGEPTTYEQDLDNLRDTMQKSCDKGTCKW</sequence>
<feature type="compositionally biased region" description="Polar residues" evidence="1">
    <location>
        <begin position="1"/>
        <end position="16"/>
    </location>
</feature>
<gene>
    <name evidence="2" type="ORF">LCGC14_3052970</name>
</gene>